<dbReference type="AlphaFoldDB" id="A0A6A6XCH9"/>
<dbReference type="OrthoDB" id="3796910at2759"/>
<sequence>MRFSHFSILALSGLSLASPVLERRADAVSLLTDLYATIQTYTGAINATLAPLSVSSSPLEKAAALTDVGASLSSITDALKAATSSVKAITPGSASKRSALSPSTIDAQAEPVAKRQLVEVGVILALILVELFATIAGAIAILGLAGLLVFLNPLTSALALLILAVEVLVDALLIAVIVLLDTLLTGLAIGIGGL</sequence>
<reference evidence="3" key="1">
    <citation type="journal article" date="2020" name="Stud. Mycol.">
        <title>101 Dothideomycetes genomes: a test case for predicting lifestyles and emergence of pathogens.</title>
        <authorList>
            <person name="Haridas S."/>
            <person name="Albert R."/>
            <person name="Binder M."/>
            <person name="Bloem J."/>
            <person name="Labutti K."/>
            <person name="Salamov A."/>
            <person name="Andreopoulos B."/>
            <person name="Baker S."/>
            <person name="Barry K."/>
            <person name="Bills G."/>
            <person name="Bluhm B."/>
            <person name="Cannon C."/>
            <person name="Castanera R."/>
            <person name="Culley D."/>
            <person name="Daum C."/>
            <person name="Ezra D."/>
            <person name="Gonzalez J."/>
            <person name="Henrissat B."/>
            <person name="Kuo A."/>
            <person name="Liang C."/>
            <person name="Lipzen A."/>
            <person name="Lutzoni F."/>
            <person name="Magnuson J."/>
            <person name="Mondo S."/>
            <person name="Nolan M."/>
            <person name="Ohm R."/>
            <person name="Pangilinan J."/>
            <person name="Park H.-J."/>
            <person name="Ramirez L."/>
            <person name="Alfaro M."/>
            <person name="Sun H."/>
            <person name="Tritt A."/>
            <person name="Yoshinaga Y."/>
            <person name="Zwiers L.-H."/>
            <person name="Turgeon B."/>
            <person name="Goodwin S."/>
            <person name="Spatafora J."/>
            <person name="Crous P."/>
            <person name="Grigoriev I."/>
        </authorList>
    </citation>
    <scope>NUCLEOTIDE SEQUENCE</scope>
    <source>
        <strain evidence="3">CBS 109.77</strain>
    </source>
</reference>
<keyword evidence="1" id="KW-1133">Transmembrane helix</keyword>
<feature type="signal peptide" evidence="2">
    <location>
        <begin position="1"/>
        <end position="17"/>
    </location>
</feature>
<evidence type="ECO:0000256" key="1">
    <source>
        <dbReference type="SAM" id="Phobius"/>
    </source>
</evidence>
<protein>
    <submittedName>
        <fullName evidence="3">Uncharacterized protein</fullName>
    </submittedName>
</protein>
<evidence type="ECO:0000313" key="3">
    <source>
        <dbReference type="EMBL" id="KAF2794199.1"/>
    </source>
</evidence>
<name>A0A6A6XCH9_9PLEO</name>
<feature type="chain" id="PRO_5025364692" evidence="2">
    <location>
        <begin position="18"/>
        <end position="194"/>
    </location>
</feature>
<gene>
    <name evidence="3" type="ORF">K505DRAFT_417280</name>
</gene>
<evidence type="ECO:0000256" key="2">
    <source>
        <dbReference type="SAM" id="SignalP"/>
    </source>
</evidence>
<evidence type="ECO:0000313" key="4">
    <source>
        <dbReference type="Proteomes" id="UP000799757"/>
    </source>
</evidence>
<dbReference type="EMBL" id="MU001899">
    <property type="protein sequence ID" value="KAF2794199.1"/>
    <property type="molecule type" value="Genomic_DNA"/>
</dbReference>
<proteinExistence type="predicted"/>
<keyword evidence="4" id="KW-1185">Reference proteome</keyword>
<organism evidence="3 4">
    <name type="scientific">Melanomma pulvis-pyrius CBS 109.77</name>
    <dbReference type="NCBI Taxonomy" id="1314802"/>
    <lineage>
        <taxon>Eukaryota</taxon>
        <taxon>Fungi</taxon>
        <taxon>Dikarya</taxon>
        <taxon>Ascomycota</taxon>
        <taxon>Pezizomycotina</taxon>
        <taxon>Dothideomycetes</taxon>
        <taxon>Pleosporomycetidae</taxon>
        <taxon>Pleosporales</taxon>
        <taxon>Melanommataceae</taxon>
        <taxon>Melanomma</taxon>
    </lineage>
</organism>
<accession>A0A6A6XCH9</accession>
<keyword evidence="1" id="KW-0812">Transmembrane</keyword>
<dbReference type="Proteomes" id="UP000799757">
    <property type="component" value="Unassembled WGS sequence"/>
</dbReference>
<feature type="transmembrane region" description="Helical" evidence="1">
    <location>
        <begin position="158"/>
        <end position="180"/>
    </location>
</feature>
<feature type="transmembrane region" description="Helical" evidence="1">
    <location>
        <begin position="122"/>
        <end position="151"/>
    </location>
</feature>
<keyword evidence="1" id="KW-0472">Membrane</keyword>
<keyword evidence="2" id="KW-0732">Signal</keyword>